<feature type="repeat" description="ANK" evidence="3">
    <location>
        <begin position="19"/>
        <end position="51"/>
    </location>
</feature>
<dbReference type="PANTHER" id="PTHR24171">
    <property type="entry name" value="ANKYRIN REPEAT DOMAIN-CONTAINING PROTEIN 39-RELATED"/>
    <property type="match status" value="1"/>
</dbReference>
<dbReference type="SMART" id="SM00248">
    <property type="entry name" value="ANK"/>
    <property type="match status" value="4"/>
</dbReference>
<dbReference type="InterPro" id="IPR002110">
    <property type="entry name" value="Ankyrin_rpt"/>
</dbReference>
<dbReference type="RefSeq" id="XP_026612415.1">
    <property type="nucleotide sequence ID" value="XM_026756286.1"/>
</dbReference>
<dbReference type="InterPro" id="IPR003877">
    <property type="entry name" value="SPRY_dom"/>
</dbReference>
<dbReference type="Gene3D" id="2.60.120.920">
    <property type="match status" value="1"/>
</dbReference>
<evidence type="ECO:0000313" key="6">
    <source>
        <dbReference type="Proteomes" id="UP000215305"/>
    </source>
</evidence>
<evidence type="ECO:0000256" key="2">
    <source>
        <dbReference type="ARBA" id="ARBA00023043"/>
    </source>
</evidence>
<dbReference type="PANTHER" id="PTHR24171:SF8">
    <property type="entry name" value="BRCA1-ASSOCIATED RING DOMAIN PROTEIN 1"/>
    <property type="match status" value="1"/>
</dbReference>
<reference evidence="5" key="1">
    <citation type="submission" date="2018-08" db="EMBL/GenBank/DDBJ databases">
        <title>Draft genome sequence of azole-resistant Aspergillus thermomutatus (Neosartorya pseudofischeri) strain HMR AF 39, isolated from a human nasal aspirate.</title>
        <authorList>
            <person name="Parent-Michaud M."/>
            <person name="Dufresne P.J."/>
            <person name="Fournier E."/>
            <person name="Martineau C."/>
            <person name="Moreira S."/>
            <person name="Perkins V."/>
            <person name="De Repentigny L."/>
            <person name="Dufresne S.F."/>
        </authorList>
    </citation>
    <scope>NUCLEOTIDE SEQUENCE [LARGE SCALE GENOMIC DNA]</scope>
    <source>
        <strain evidence="5">HMR AF 39</strain>
    </source>
</reference>
<dbReference type="Pfam" id="PF12796">
    <property type="entry name" value="Ank_2"/>
    <property type="match status" value="1"/>
</dbReference>
<dbReference type="SMART" id="SM00449">
    <property type="entry name" value="SPRY"/>
    <property type="match status" value="1"/>
</dbReference>
<dbReference type="Proteomes" id="UP000215305">
    <property type="component" value="Unassembled WGS sequence"/>
</dbReference>
<dbReference type="STRING" id="41047.A0A397GNT1"/>
<dbReference type="Gene3D" id="1.25.40.20">
    <property type="entry name" value="Ankyrin repeat-containing domain"/>
    <property type="match status" value="1"/>
</dbReference>
<proteinExistence type="predicted"/>
<dbReference type="PROSITE" id="PS50188">
    <property type="entry name" value="B302_SPRY"/>
    <property type="match status" value="1"/>
</dbReference>
<dbReference type="PROSITE" id="PS50088">
    <property type="entry name" value="ANK_REPEAT"/>
    <property type="match status" value="2"/>
</dbReference>
<dbReference type="EMBL" id="NKHU02000175">
    <property type="protein sequence ID" value="RHZ49640.1"/>
    <property type="molecule type" value="Genomic_DNA"/>
</dbReference>
<dbReference type="GeneID" id="38124641"/>
<dbReference type="VEuPathDB" id="FungiDB:CDV56_102667"/>
<evidence type="ECO:0000313" key="5">
    <source>
        <dbReference type="EMBL" id="RHZ49640.1"/>
    </source>
</evidence>
<dbReference type="AlphaFoldDB" id="A0A397GNT1"/>
<dbReference type="PROSITE" id="PS50890">
    <property type="entry name" value="PUA"/>
    <property type="match status" value="1"/>
</dbReference>
<dbReference type="GO" id="GO:0085020">
    <property type="term" value="P:protein K6-linked ubiquitination"/>
    <property type="evidence" value="ECO:0007669"/>
    <property type="project" value="TreeGrafter"/>
</dbReference>
<feature type="domain" description="B30.2/SPRY" evidence="4">
    <location>
        <begin position="123"/>
        <end position="332"/>
    </location>
</feature>
<sequence>MAEMILLSQGLDVNAKTTSEATPIIVAAARNHAEIVKILLRRGAAVNVVDHYGWTPLYGAAQNGNMDLVKLLLTHGAIPNCQESPYLLHASVHLGRSELIRLLVDLDPNIDFKKPAYADALQLACTAGDSVAVECLTRAGADLTMNGENMSASAPLVMDEDSLTVRYHGKDDDSYRVAAAVRANHPIPLLYLNFYFEITVIDDGDTGEIGLGVCSGYTTLDVLPGRFVSSWGYHGDDAKLYEASDQGKPYGERYGTGDVVGCLVTPERDIIFTKNGTSLGRNQPSSHILRVLELMQIFQGIAARAPPGKLYAVVGMKSYGAAIRANFGQEPFLYRVRAV</sequence>
<dbReference type="GO" id="GO:0004842">
    <property type="term" value="F:ubiquitin-protein transferase activity"/>
    <property type="evidence" value="ECO:0007669"/>
    <property type="project" value="TreeGrafter"/>
</dbReference>
<dbReference type="PROSITE" id="PS50297">
    <property type="entry name" value="ANK_REP_REGION"/>
    <property type="match status" value="2"/>
</dbReference>
<dbReference type="SUPFAM" id="SSF48403">
    <property type="entry name" value="Ankyrin repeat"/>
    <property type="match status" value="1"/>
</dbReference>
<accession>A0A397GNT1</accession>
<evidence type="ECO:0000256" key="1">
    <source>
        <dbReference type="ARBA" id="ARBA00022737"/>
    </source>
</evidence>
<keyword evidence="6" id="KW-1185">Reference proteome</keyword>
<evidence type="ECO:0000256" key="3">
    <source>
        <dbReference type="PROSITE-ProRule" id="PRU00023"/>
    </source>
</evidence>
<keyword evidence="1" id="KW-0677">Repeat</keyword>
<feature type="repeat" description="ANK" evidence="3">
    <location>
        <begin position="52"/>
        <end position="84"/>
    </location>
</feature>
<dbReference type="InterPro" id="IPR043136">
    <property type="entry name" value="B30.2/SPRY_sf"/>
</dbReference>
<dbReference type="OrthoDB" id="4772757at2759"/>
<comment type="caution">
    <text evidence="5">The sequence shown here is derived from an EMBL/GenBank/DDBJ whole genome shotgun (WGS) entry which is preliminary data.</text>
</comment>
<dbReference type="InterPro" id="IPR036770">
    <property type="entry name" value="Ankyrin_rpt-contain_sf"/>
</dbReference>
<keyword evidence="2 3" id="KW-0040">ANK repeat</keyword>
<dbReference type="SUPFAM" id="SSF49899">
    <property type="entry name" value="Concanavalin A-like lectins/glucanases"/>
    <property type="match status" value="1"/>
</dbReference>
<organism evidence="5 6">
    <name type="scientific">Aspergillus thermomutatus</name>
    <name type="common">Neosartorya pseudofischeri</name>
    <dbReference type="NCBI Taxonomy" id="41047"/>
    <lineage>
        <taxon>Eukaryota</taxon>
        <taxon>Fungi</taxon>
        <taxon>Dikarya</taxon>
        <taxon>Ascomycota</taxon>
        <taxon>Pezizomycotina</taxon>
        <taxon>Eurotiomycetes</taxon>
        <taxon>Eurotiomycetidae</taxon>
        <taxon>Eurotiales</taxon>
        <taxon>Aspergillaceae</taxon>
        <taxon>Aspergillus</taxon>
        <taxon>Aspergillus subgen. Fumigati</taxon>
    </lineage>
</organism>
<evidence type="ECO:0000259" key="4">
    <source>
        <dbReference type="PROSITE" id="PS50188"/>
    </source>
</evidence>
<dbReference type="InterPro" id="IPR001870">
    <property type="entry name" value="B30.2/SPRY"/>
</dbReference>
<name>A0A397GNT1_ASPTH</name>
<protein>
    <recommendedName>
        <fullName evidence="4">B30.2/SPRY domain-containing protein</fullName>
    </recommendedName>
</protein>
<dbReference type="InterPro" id="IPR013320">
    <property type="entry name" value="ConA-like_dom_sf"/>
</dbReference>
<dbReference type="Pfam" id="PF00622">
    <property type="entry name" value="SPRY"/>
    <property type="match status" value="1"/>
</dbReference>
<gene>
    <name evidence="5" type="ORF">CDV56_102667</name>
</gene>